<sequence length="88" mass="10156">MVNTTIGVMNKAKDHTVTQKITRIKRMYGRNIIILDYENEKPVPGLEVIIRILDDISYYVPDDNGKVDTVFTQKNDERIIIDVSSFII</sequence>
<protein>
    <submittedName>
        <fullName evidence="1">Uncharacterized protein</fullName>
    </submittedName>
</protein>
<dbReference type="EMBL" id="VSSQ01129090">
    <property type="protein sequence ID" value="MPN57507.1"/>
    <property type="molecule type" value="Genomic_DNA"/>
</dbReference>
<proteinExistence type="predicted"/>
<reference evidence="1" key="1">
    <citation type="submission" date="2019-08" db="EMBL/GenBank/DDBJ databases">
        <authorList>
            <person name="Kucharzyk K."/>
            <person name="Murdoch R.W."/>
            <person name="Higgins S."/>
            <person name="Loffler F."/>
        </authorList>
    </citation>
    <scope>NUCLEOTIDE SEQUENCE</scope>
</reference>
<accession>A0A645J272</accession>
<gene>
    <name evidence="1" type="ORF">SDC9_205201</name>
</gene>
<organism evidence="1">
    <name type="scientific">bioreactor metagenome</name>
    <dbReference type="NCBI Taxonomy" id="1076179"/>
    <lineage>
        <taxon>unclassified sequences</taxon>
        <taxon>metagenomes</taxon>
        <taxon>ecological metagenomes</taxon>
    </lineage>
</organism>
<dbReference type="AlphaFoldDB" id="A0A645J272"/>
<comment type="caution">
    <text evidence="1">The sequence shown here is derived from an EMBL/GenBank/DDBJ whole genome shotgun (WGS) entry which is preliminary data.</text>
</comment>
<evidence type="ECO:0000313" key="1">
    <source>
        <dbReference type="EMBL" id="MPN57507.1"/>
    </source>
</evidence>
<name>A0A645J272_9ZZZZ</name>